<accession>A0A2P6NY48</accession>
<organism evidence="1 2">
    <name type="scientific">Planoprotostelium fungivorum</name>
    <dbReference type="NCBI Taxonomy" id="1890364"/>
    <lineage>
        <taxon>Eukaryota</taxon>
        <taxon>Amoebozoa</taxon>
        <taxon>Evosea</taxon>
        <taxon>Variosea</taxon>
        <taxon>Cavosteliida</taxon>
        <taxon>Cavosteliaceae</taxon>
        <taxon>Planoprotostelium</taxon>
    </lineage>
</organism>
<proteinExistence type="predicted"/>
<keyword evidence="2" id="KW-1185">Reference proteome</keyword>
<evidence type="ECO:0000313" key="1">
    <source>
        <dbReference type="EMBL" id="PRP88869.1"/>
    </source>
</evidence>
<name>A0A2P6NY48_9EUKA</name>
<sequence length="324" mass="37643">MSDLYESQGLSRIPEDVLTCGILSLFNPVDLLPIAWTCHWLSQLLQNHPIRDHITRNKIHYLPSGGPSLMHWALEVAALGVPDIRHVRLRSDDGVETVAWYADRFGSDGLDHRAVSAGNIKALRWLGDTHLRGRFSFHLFHDVLRLQDAPTRMEFLHYLVSQGVEITNDVIERAIALDRIEEVQYLSSHCTIPGWYANHSEDHSVSPRMLKWFVDHKYIIQTLPNLSHLSGTDRSTWEWLEYIGYSHAQLMVAAVDATHIDMMQWVHHDLGHPIHRRLFDTLLSKDRDEETMRRIVEWLEEKGLEVDDEDRQRMSERSLGKREN</sequence>
<dbReference type="Proteomes" id="UP000241769">
    <property type="component" value="Unassembled WGS sequence"/>
</dbReference>
<evidence type="ECO:0000313" key="2">
    <source>
        <dbReference type="Proteomes" id="UP000241769"/>
    </source>
</evidence>
<comment type="caution">
    <text evidence="1">The sequence shown here is derived from an EMBL/GenBank/DDBJ whole genome shotgun (WGS) entry which is preliminary data.</text>
</comment>
<protein>
    <submittedName>
        <fullName evidence="1">Uncharacterized protein</fullName>
    </submittedName>
</protein>
<dbReference type="InParanoid" id="A0A2P6NY48"/>
<reference evidence="1 2" key="1">
    <citation type="journal article" date="2018" name="Genome Biol. Evol.">
        <title>Multiple Roots of Fruiting Body Formation in Amoebozoa.</title>
        <authorList>
            <person name="Hillmann F."/>
            <person name="Forbes G."/>
            <person name="Novohradska S."/>
            <person name="Ferling I."/>
            <person name="Riege K."/>
            <person name="Groth M."/>
            <person name="Westermann M."/>
            <person name="Marz M."/>
            <person name="Spaller T."/>
            <person name="Winckler T."/>
            <person name="Schaap P."/>
            <person name="Glockner G."/>
        </authorList>
    </citation>
    <scope>NUCLEOTIDE SEQUENCE [LARGE SCALE GENOMIC DNA]</scope>
    <source>
        <strain evidence="1 2">Jena</strain>
    </source>
</reference>
<dbReference type="AlphaFoldDB" id="A0A2P6NY48"/>
<dbReference type="EMBL" id="MDYQ01000007">
    <property type="protein sequence ID" value="PRP88869.1"/>
    <property type="molecule type" value="Genomic_DNA"/>
</dbReference>
<gene>
    <name evidence="1" type="ORF">PROFUN_00337</name>
</gene>